<proteinExistence type="predicted"/>
<keyword evidence="2 5" id="KW-0808">Transferase</keyword>
<dbReference type="Pfam" id="PF00534">
    <property type="entry name" value="Glycos_transf_1"/>
    <property type="match status" value="1"/>
</dbReference>
<evidence type="ECO:0000313" key="6">
    <source>
        <dbReference type="Proteomes" id="UP000295244"/>
    </source>
</evidence>
<protein>
    <submittedName>
        <fullName evidence="5">Glycosyltransferase family 1 protein</fullName>
    </submittedName>
</protein>
<dbReference type="Pfam" id="PF13439">
    <property type="entry name" value="Glyco_transf_4"/>
    <property type="match status" value="1"/>
</dbReference>
<dbReference type="PANTHER" id="PTHR45947">
    <property type="entry name" value="SULFOQUINOVOSYL TRANSFERASE SQD2"/>
    <property type="match status" value="1"/>
</dbReference>
<keyword evidence="1" id="KW-0328">Glycosyltransferase</keyword>
<gene>
    <name evidence="5" type="ORF">E0L93_12700</name>
</gene>
<comment type="caution">
    <text evidence="5">The sequence shown here is derived from an EMBL/GenBank/DDBJ whole genome shotgun (WGS) entry which is preliminary data.</text>
</comment>
<dbReference type="CDD" id="cd03801">
    <property type="entry name" value="GT4_PimA-like"/>
    <property type="match status" value="1"/>
</dbReference>
<dbReference type="PANTHER" id="PTHR45947:SF3">
    <property type="entry name" value="SULFOQUINOVOSYL TRANSFERASE SQD2"/>
    <property type="match status" value="1"/>
</dbReference>
<dbReference type="RefSeq" id="WP_132692446.1">
    <property type="nucleotide sequence ID" value="NZ_SKBU01000023.1"/>
</dbReference>
<dbReference type="InterPro" id="IPR050194">
    <property type="entry name" value="Glycosyltransferase_grp1"/>
</dbReference>
<dbReference type="Proteomes" id="UP000295244">
    <property type="component" value="Unassembled WGS sequence"/>
</dbReference>
<dbReference type="SUPFAM" id="SSF53756">
    <property type="entry name" value="UDP-Glycosyltransferase/glycogen phosphorylase"/>
    <property type="match status" value="1"/>
</dbReference>
<dbReference type="GO" id="GO:0016758">
    <property type="term" value="F:hexosyltransferase activity"/>
    <property type="evidence" value="ECO:0007669"/>
    <property type="project" value="TreeGrafter"/>
</dbReference>
<organism evidence="5 6">
    <name type="scientific">Rubrobacter taiwanensis</name>
    <dbReference type="NCBI Taxonomy" id="185139"/>
    <lineage>
        <taxon>Bacteria</taxon>
        <taxon>Bacillati</taxon>
        <taxon>Actinomycetota</taxon>
        <taxon>Rubrobacteria</taxon>
        <taxon>Rubrobacterales</taxon>
        <taxon>Rubrobacteraceae</taxon>
        <taxon>Rubrobacter</taxon>
    </lineage>
</organism>
<dbReference type="Gene3D" id="3.40.50.2000">
    <property type="entry name" value="Glycogen Phosphorylase B"/>
    <property type="match status" value="2"/>
</dbReference>
<dbReference type="OrthoDB" id="509705at2"/>
<dbReference type="InterPro" id="IPR028098">
    <property type="entry name" value="Glyco_trans_4-like_N"/>
</dbReference>
<name>A0A4R1BF65_9ACTN</name>
<dbReference type="GO" id="GO:1901137">
    <property type="term" value="P:carbohydrate derivative biosynthetic process"/>
    <property type="evidence" value="ECO:0007669"/>
    <property type="project" value="UniProtKB-ARBA"/>
</dbReference>
<sequence length="397" mass="43327">MRVLFVTSTFPRSERDDQVPWMLELILVLRELGVDVEVLAPAYAGLESHEVHGIPVHRYRYFTKRLEIVTHEAGAMNNMAGRRDLLLPAFALVGAGMAAAARLARRRDYDVLHSQWPLPMGLPAQAGAWAAPGDPKLVASFHGAELALARRKWHLAPVLRWIGRNLDAAIANSSHTAAAVRELAGVEATVIPWGPPRGAVDLDRSPEEDGERPPVVLAVGRMIERKGFPVLVRAAERLRGRARVVIVGGGEYRSVVEREIRRRKVGDVVQLAGRVSNEELADFYRRCTVFCLPAVVDSRGETEGLGVVLIEAMSHGKPIVASRLGGIVDAVEDGKTGFLVPPNDPGALAGRLLQLIESPALAARMGAAGRERAKRLFSWESIARRHLEVYEAAGRSP</sequence>
<evidence type="ECO:0000256" key="2">
    <source>
        <dbReference type="ARBA" id="ARBA00022679"/>
    </source>
</evidence>
<evidence type="ECO:0000313" key="5">
    <source>
        <dbReference type="EMBL" id="TCJ15668.1"/>
    </source>
</evidence>
<feature type="domain" description="Glycosyl transferase family 1" evidence="3">
    <location>
        <begin position="206"/>
        <end position="372"/>
    </location>
</feature>
<reference evidence="5 6" key="1">
    <citation type="submission" date="2019-03" db="EMBL/GenBank/DDBJ databases">
        <title>Whole genome sequence of a novel Rubrobacter taiwanensis strain, isolated from Yellowstone National Park.</title>
        <authorList>
            <person name="Freed S."/>
            <person name="Ramaley R.F."/>
            <person name="Kyndt J.A."/>
        </authorList>
    </citation>
    <scope>NUCLEOTIDE SEQUENCE [LARGE SCALE GENOMIC DNA]</scope>
    <source>
        <strain evidence="5 6">Yellowstone</strain>
    </source>
</reference>
<accession>A0A4R1BF65</accession>
<dbReference type="AlphaFoldDB" id="A0A4R1BF65"/>
<evidence type="ECO:0000259" key="3">
    <source>
        <dbReference type="Pfam" id="PF00534"/>
    </source>
</evidence>
<evidence type="ECO:0000256" key="1">
    <source>
        <dbReference type="ARBA" id="ARBA00022676"/>
    </source>
</evidence>
<feature type="domain" description="Glycosyltransferase subfamily 4-like N-terminal" evidence="4">
    <location>
        <begin position="23"/>
        <end position="194"/>
    </location>
</feature>
<dbReference type="EMBL" id="SKBU01000023">
    <property type="protein sequence ID" value="TCJ15668.1"/>
    <property type="molecule type" value="Genomic_DNA"/>
</dbReference>
<keyword evidence="6" id="KW-1185">Reference proteome</keyword>
<dbReference type="InterPro" id="IPR001296">
    <property type="entry name" value="Glyco_trans_1"/>
</dbReference>
<evidence type="ECO:0000259" key="4">
    <source>
        <dbReference type="Pfam" id="PF13439"/>
    </source>
</evidence>